<keyword evidence="5" id="KW-1185">Reference proteome</keyword>
<dbReference type="PANTHER" id="PTHR43397">
    <property type="entry name" value="ERGOTHIONEINE BIOSYNTHESIS PROTEIN 1"/>
    <property type="match status" value="1"/>
</dbReference>
<accession>A0A197KE26</accession>
<feature type="domain" description="Histidine-specific methyltransferase SAM-dependent" evidence="3">
    <location>
        <begin position="59"/>
        <end position="343"/>
    </location>
</feature>
<evidence type="ECO:0000256" key="1">
    <source>
        <dbReference type="ARBA" id="ARBA00022603"/>
    </source>
</evidence>
<evidence type="ECO:0000259" key="3">
    <source>
        <dbReference type="Pfam" id="PF10017"/>
    </source>
</evidence>
<reference evidence="4 5" key="1">
    <citation type="submission" date="2016-05" db="EMBL/GenBank/DDBJ databases">
        <title>Genome sequencing reveals origins of a unique bacterial endosymbiosis in the earliest lineages of terrestrial Fungi.</title>
        <authorList>
            <consortium name="DOE Joint Genome Institute"/>
            <person name="Uehling J."/>
            <person name="Gryganskyi A."/>
            <person name="Hameed K."/>
            <person name="Tschaplinski T."/>
            <person name="Misztal P."/>
            <person name="Wu S."/>
            <person name="Desiro A."/>
            <person name="Vande Pol N."/>
            <person name="Du Z.-Y."/>
            <person name="Zienkiewicz A."/>
            <person name="Zienkiewicz K."/>
            <person name="Morin E."/>
            <person name="Tisserant E."/>
            <person name="Splivallo R."/>
            <person name="Hainaut M."/>
            <person name="Henrissat B."/>
            <person name="Ohm R."/>
            <person name="Kuo A."/>
            <person name="Yan J."/>
            <person name="Lipzen A."/>
            <person name="Nolan M."/>
            <person name="Labutti K."/>
            <person name="Barry K."/>
            <person name="Goldstein A."/>
            <person name="Labbe J."/>
            <person name="Schadt C."/>
            <person name="Tuskan G."/>
            <person name="Grigoriev I."/>
            <person name="Martin F."/>
            <person name="Vilgalys R."/>
            <person name="Bonito G."/>
        </authorList>
    </citation>
    <scope>NUCLEOTIDE SEQUENCE [LARGE SCALE GENOMIC DNA]</scope>
    <source>
        <strain evidence="4 5">AG-77</strain>
    </source>
</reference>
<sequence length="369" mass="40916">MITFSNIVSQWSTSTPNVRTMQEADHEDILDISQNGQLDSLGSLKDRIAEGVFKACPGKRQIPIEVMYQGNGANLYAAYSSSPAYYLYQAERWIMQTYATEMASLITDRSSIIELGSGSLEKTQVLLQAVAHAPQIVDGIDYYALDINRKALVKSLASLPALKTIKCHGLFGTYNDGLHHVAKLQRRSDVEQVPLVFMWLGSGIENLTVEGAIGMVKSIADVMVDGDMILVGMDGWTSDTTIDAAYEPADKLVLNTLMNANEILGQTVFDMSKFVYSTQVNRLEGRNECCCMASEAVELNYQGKTVGMERGEKILVVPSYKYTDEQVIDMVKATGCLEVVRRFGTPDDAEIHYGIWMWRKTTRATISPK</sequence>
<protein>
    <recommendedName>
        <fullName evidence="3">Histidine-specific methyltransferase SAM-dependent domain-containing protein</fullName>
    </recommendedName>
</protein>
<dbReference type="InterPro" id="IPR017805">
    <property type="entry name" value="SAM_MeTrfase_EasF-type_put"/>
</dbReference>
<gene>
    <name evidence="4" type="ORF">K457DRAFT_120567</name>
</gene>
<keyword evidence="2" id="KW-0808">Transferase</keyword>
<dbReference type="InterPro" id="IPR019257">
    <property type="entry name" value="MeTrfase_dom"/>
</dbReference>
<organism evidence="4 5">
    <name type="scientific">Linnemannia elongata AG-77</name>
    <dbReference type="NCBI Taxonomy" id="1314771"/>
    <lineage>
        <taxon>Eukaryota</taxon>
        <taxon>Fungi</taxon>
        <taxon>Fungi incertae sedis</taxon>
        <taxon>Mucoromycota</taxon>
        <taxon>Mortierellomycotina</taxon>
        <taxon>Mortierellomycetes</taxon>
        <taxon>Mortierellales</taxon>
        <taxon>Mortierellaceae</taxon>
        <taxon>Linnemannia</taxon>
    </lineage>
</organism>
<name>A0A197KE26_9FUNG</name>
<dbReference type="STRING" id="1314771.A0A197KE26"/>
<dbReference type="Gene3D" id="3.40.50.150">
    <property type="entry name" value="Vaccinia Virus protein VP39"/>
    <property type="match status" value="1"/>
</dbReference>
<dbReference type="PANTHER" id="PTHR43397:SF1">
    <property type="entry name" value="ERGOTHIONEINE BIOSYNTHESIS PROTEIN 1"/>
    <property type="match status" value="1"/>
</dbReference>
<dbReference type="InterPro" id="IPR051128">
    <property type="entry name" value="EgtD_Methyltrsf_superfamily"/>
</dbReference>
<dbReference type="Pfam" id="PF10017">
    <property type="entry name" value="Methyltransf_33"/>
    <property type="match status" value="1"/>
</dbReference>
<dbReference type="GO" id="GO:0032259">
    <property type="term" value="P:methylation"/>
    <property type="evidence" value="ECO:0007669"/>
    <property type="project" value="UniProtKB-KW"/>
</dbReference>
<dbReference type="NCBIfam" id="TIGR03439">
    <property type="entry name" value="methyl_EasF"/>
    <property type="match status" value="1"/>
</dbReference>
<dbReference type="EMBL" id="KV442013">
    <property type="protein sequence ID" value="OAQ35760.1"/>
    <property type="molecule type" value="Genomic_DNA"/>
</dbReference>
<dbReference type="InterPro" id="IPR029063">
    <property type="entry name" value="SAM-dependent_MTases_sf"/>
</dbReference>
<evidence type="ECO:0000313" key="4">
    <source>
        <dbReference type="EMBL" id="OAQ35760.1"/>
    </source>
</evidence>
<dbReference type="AlphaFoldDB" id="A0A197KE26"/>
<dbReference type="OrthoDB" id="659at2759"/>
<keyword evidence="1" id="KW-0489">Methyltransferase</keyword>
<dbReference type="GO" id="GO:0008168">
    <property type="term" value="F:methyltransferase activity"/>
    <property type="evidence" value="ECO:0007669"/>
    <property type="project" value="UniProtKB-KW"/>
</dbReference>
<proteinExistence type="predicted"/>
<evidence type="ECO:0000256" key="2">
    <source>
        <dbReference type="ARBA" id="ARBA00022679"/>
    </source>
</evidence>
<dbReference type="Proteomes" id="UP000078512">
    <property type="component" value="Unassembled WGS sequence"/>
</dbReference>
<evidence type="ECO:0000313" key="5">
    <source>
        <dbReference type="Proteomes" id="UP000078512"/>
    </source>
</evidence>